<comment type="subcellular location">
    <subcellularLocation>
        <location evidence="1 7">Cell membrane</location>
        <topology evidence="1 7">Multi-pass membrane protein</topology>
    </subcellularLocation>
</comment>
<dbReference type="Proteomes" id="UP000239415">
    <property type="component" value="Unassembled WGS sequence"/>
</dbReference>
<evidence type="ECO:0000256" key="2">
    <source>
        <dbReference type="ARBA" id="ARBA00022448"/>
    </source>
</evidence>
<evidence type="ECO:0000256" key="4">
    <source>
        <dbReference type="ARBA" id="ARBA00022692"/>
    </source>
</evidence>
<keyword evidence="11" id="KW-1185">Reference proteome</keyword>
<feature type="domain" description="ABC transmembrane type-1" evidence="9">
    <location>
        <begin position="89"/>
        <end position="285"/>
    </location>
</feature>
<dbReference type="GO" id="GO:0055085">
    <property type="term" value="P:transmembrane transport"/>
    <property type="evidence" value="ECO:0007669"/>
    <property type="project" value="InterPro"/>
</dbReference>
<dbReference type="PROSITE" id="PS50928">
    <property type="entry name" value="ABC_TM1"/>
    <property type="match status" value="1"/>
</dbReference>
<feature type="region of interest" description="Disordered" evidence="8">
    <location>
        <begin position="1"/>
        <end position="21"/>
    </location>
</feature>
<evidence type="ECO:0000256" key="3">
    <source>
        <dbReference type="ARBA" id="ARBA00022475"/>
    </source>
</evidence>
<keyword evidence="10" id="KW-0762">Sugar transport</keyword>
<dbReference type="EMBL" id="PVMZ01000018">
    <property type="protein sequence ID" value="PRX16794.1"/>
    <property type="molecule type" value="Genomic_DNA"/>
</dbReference>
<dbReference type="InterPro" id="IPR051393">
    <property type="entry name" value="ABC_transporter_permease"/>
</dbReference>
<evidence type="ECO:0000256" key="8">
    <source>
        <dbReference type="SAM" id="MobiDB-lite"/>
    </source>
</evidence>
<reference evidence="10 11" key="1">
    <citation type="submission" date="2018-03" db="EMBL/GenBank/DDBJ databases">
        <title>Genomic Encyclopedia of Archaeal and Bacterial Type Strains, Phase II (KMG-II): from individual species to whole genera.</title>
        <authorList>
            <person name="Goeker M."/>
        </authorList>
    </citation>
    <scope>NUCLEOTIDE SEQUENCE [LARGE SCALE GENOMIC DNA]</scope>
    <source>
        <strain evidence="10 11">DSM 43146</strain>
    </source>
</reference>
<sequence length="300" mass="33541">MTTVLDRPRRSAEPTPGSKARRRYGERASIAYLFLSPWAAGMVLLTLGPMVWLLYLSFTDYDLFTEPEWVGFDNYVRMLTVDPHFWNAVGATSKFVLISVPVQLVAALGVALLINRRSRAQGFYRSAFYAPSLLGASVSVALVWRVIFHDWIGQPDRALLALVLLAVWQFGAPMVIFLAGLQQIPQEYYDAAAVDGAGPWRSFLRITIPMLSPVIFFNLVLDTIRAFQVFTGAYVVSNGTGGPSDSTLFYTLYLYEKGFVEFKMGYASAMSWFLLVVIALITALLFRTARGWVFYSGDDS</sequence>
<protein>
    <submittedName>
        <fullName evidence="10">Multiple sugar transport system permease protein</fullName>
    </submittedName>
</protein>
<evidence type="ECO:0000256" key="5">
    <source>
        <dbReference type="ARBA" id="ARBA00022989"/>
    </source>
</evidence>
<keyword evidence="6 7" id="KW-0472">Membrane</keyword>
<dbReference type="Gene3D" id="1.10.3720.10">
    <property type="entry name" value="MetI-like"/>
    <property type="match status" value="1"/>
</dbReference>
<evidence type="ECO:0000313" key="11">
    <source>
        <dbReference type="Proteomes" id="UP000239415"/>
    </source>
</evidence>
<evidence type="ECO:0000259" key="9">
    <source>
        <dbReference type="PROSITE" id="PS50928"/>
    </source>
</evidence>
<feature type="transmembrane region" description="Helical" evidence="7">
    <location>
        <begin position="126"/>
        <end position="147"/>
    </location>
</feature>
<dbReference type="SUPFAM" id="SSF161098">
    <property type="entry name" value="MetI-like"/>
    <property type="match status" value="1"/>
</dbReference>
<gene>
    <name evidence="10" type="ORF">CLV67_118125</name>
</gene>
<keyword evidence="2 7" id="KW-0813">Transport</keyword>
<evidence type="ECO:0000256" key="6">
    <source>
        <dbReference type="ARBA" id="ARBA00023136"/>
    </source>
</evidence>
<keyword evidence="4 7" id="KW-0812">Transmembrane</keyword>
<evidence type="ECO:0000313" key="10">
    <source>
        <dbReference type="EMBL" id="PRX16794.1"/>
    </source>
</evidence>
<dbReference type="InterPro" id="IPR035906">
    <property type="entry name" value="MetI-like_sf"/>
</dbReference>
<dbReference type="PANTHER" id="PTHR30193">
    <property type="entry name" value="ABC TRANSPORTER PERMEASE PROTEIN"/>
    <property type="match status" value="1"/>
</dbReference>
<dbReference type="CDD" id="cd06261">
    <property type="entry name" value="TM_PBP2"/>
    <property type="match status" value="1"/>
</dbReference>
<dbReference type="SUPFAM" id="SSF160964">
    <property type="entry name" value="MalF N-terminal region-like"/>
    <property type="match status" value="1"/>
</dbReference>
<dbReference type="PANTHER" id="PTHR30193:SF1">
    <property type="entry name" value="ABC TRANSPORTER PERMEASE PROTEIN YESP-RELATED"/>
    <property type="match status" value="1"/>
</dbReference>
<feature type="transmembrane region" description="Helical" evidence="7">
    <location>
        <begin position="30"/>
        <end position="55"/>
    </location>
</feature>
<organism evidence="10 11">
    <name type="scientific">Actinoplanes italicus</name>
    <dbReference type="NCBI Taxonomy" id="113567"/>
    <lineage>
        <taxon>Bacteria</taxon>
        <taxon>Bacillati</taxon>
        <taxon>Actinomycetota</taxon>
        <taxon>Actinomycetes</taxon>
        <taxon>Micromonosporales</taxon>
        <taxon>Micromonosporaceae</taxon>
        <taxon>Actinoplanes</taxon>
    </lineage>
</organism>
<dbReference type="RefSeq" id="WP_106326388.1">
    <property type="nucleotide sequence ID" value="NZ_BOMO01000065.1"/>
</dbReference>
<evidence type="ECO:0000256" key="7">
    <source>
        <dbReference type="RuleBase" id="RU363032"/>
    </source>
</evidence>
<keyword evidence="3" id="KW-1003">Cell membrane</keyword>
<feature type="transmembrane region" description="Helical" evidence="7">
    <location>
        <begin position="264"/>
        <end position="286"/>
    </location>
</feature>
<dbReference type="AlphaFoldDB" id="A0A2T0K1Y5"/>
<keyword evidence="5 7" id="KW-1133">Transmembrane helix</keyword>
<accession>A0A2T0K1Y5</accession>
<dbReference type="GO" id="GO:0005886">
    <property type="term" value="C:plasma membrane"/>
    <property type="evidence" value="ECO:0007669"/>
    <property type="project" value="UniProtKB-SubCell"/>
</dbReference>
<dbReference type="Pfam" id="PF00528">
    <property type="entry name" value="BPD_transp_1"/>
    <property type="match status" value="1"/>
</dbReference>
<feature type="transmembrane region" description="Helical" evidence="7">
    <location>
        <begin position="202"/>
        <end position="221"/>
    </location>
</feature>
<feature type="compositionally biased region" description="Basic and acidic residues" evidence="8">
    <location>
        <begin position="1"/>
        <end position="12"/>
    </location>
</feature>
<dbReference type="InterPro" id="IPR000515">
    <property type="entry name" value="MetI-like"/>
</dbReference>
<dbReference type="OrthoDB" id="4053402at2"/>
<evidence type="ECO:0000256" key="1">
    <source>
        <dbReference type="ARBA" id="ARBA00004651"/>
    </source>
</evidence>
<comment type="caution">
    <text evidence="10">The sequence shown here is derived from an EMBL/GenBank/DDBJ whole genome shotgun (WGS) entry which is preliminary data.</text>
</comment>
<feature type="transmembrane region" description="Helical" evidence="7">
    <location>
        <begin position="95"/>
        <end position="114"/>
    </location>
</feature>
<comment type="similarity">
    <text evidence="7">Belongs to the binding-protein-dependent transport system permease family.</text>
</comment>
<name>A0A2T0K1Y5_9ACTN</name>
<feature type="transmembrane region" description="Helical" evidence="7">
    <location>
        <begin position="159"/>
        <end position="181"/>
    </location>
</feature>
<proteinExistence type="inferred from homology"/>